<dbReference type="RefSeq" id="WP_110344816.1">
    <property type="nucleotide sequence ID" value="NZ_QJHL01000001.1"/>
</dbReference>
<dbReference type="GO" id="GO:0016301">
    <property type="term" value="F:kinase activity"/>
    <property type="evidence" value="ECO:0007669"/>
    <property type="project" value="UniProtKB-KW"/>
</dbReference>
<reference evidence="3 4" key="1">
    <citation type="submission" date="2018-05" db="EMBL/GenBank/DDBJ databases">
        <title>Flavobacterium sp. strain IMCC34758, incomplete genome.</title>
        <authorList>
            <person name="Joung Y."/>
        </authorList>
    </citation>
    <scope>NUCLEOTIDE SEQUENCE [LARGE SCALE GENOMIC DNA]</scope>
    <source>
        <strain evidence="3 4">IMCC34758</strain>
    </source>
</reference>
<keyword evidence="1" id="KW-1133">Transmembrane helix</keyword>
<gene>
    <name evidence="3" type="ORF">DMB68_00955</name>
</gene>
<evidence type="ECO:0000313" key="4">
    <source>
        <dbReference type="Proteomes" id="UP000247681"/>
    </source>
</evidence>
<evidence type="ECO:0000256" key="1">
    <source>
        <dbReference type="SAM" id="Phobius"/>
    </source>
</evidence>
<dbReference type="InterPro" id="IPR025698">
    <property type="entry name" value="2TM_dom"/>
</dbReference>
<dbReference type="OrthoDB" id="8965954at2"/>
<dbReference type="Pfam" id="PF13239">
    <property type="entry name" value="2TM"/>
    <property type="match status" value="1"/>
</dbReference>
<feature type="transmembrane region" description="Helical" evidence="1">
    <location>
        <begin position="28"/>
        <end position="45"/>
    </location>
</feature>
<keyword evidence="3" id="KW-0808">Transferase</keyword>
<name>A0A2V4C536_9FLAO</name>
<keyword evidence="3" id="KW-0418">Kinase</keyword>
<organism evidence="3 4">
    <name type="scientific">Flavobacterium hydrophilum</name>
    <dbReference type="NCBI Taxonomy" id="2211445"/>
    <lineage>
        <taxon>Bacteria</taxon>
        <taxon>Pseudomonadati</taxon>
        <taxon>Bacteroidota</taxon>
        <taxon>Flavobacteriia</taxon>
        <taxon>Flavobacteriales</taxon>
        <taxon>Flavobacteriaceae</taxon>
        <taxon>Flavobacterium</taxon>
    </lineage>
</organism>
<proteinExistence type="predicted"/>
<accession>A0A2V4C536</accession>
<dbReference type="Proteomes" id="UP000247681">
    <property type="component" value="Unassembled WGS sequence"/>
</dbReference>
<comment type="caution">
    <text evidence="3">The sequence shown here is derived from an EMBL/GenBank/DDBJ whole genome shotgun (WGS) entry which is preliminary data.</text>
</comment>
<evidence type="ECO:0000313" key="3">
    <source>
        <dbReference type="EMBL" id="PXY45792.1"/>
    </source>
</evidence>
<keyword evidence="1" id="KW-0812">Transmembrane</keyword>
<keyword evidence="4" id="KW-1185">Reference proteome</keyword>
<protein>
    <submittedName>
        <fullName evidence="3">Histidine kinase</fullName>
    </submittedName>
</protein>
<keyword evidence="1" id="KW-0472">Membrane</keyword>
<dbReference type="AlphaFoldDB" id="A0A2V4C536"/>
<dbReference type="EMBL" id="QJHL01000001">
    <property type="protein sequence ID" value="PXY45792.1"/>
    <property type="molecule type" value="Genomic_DNA"/>
</dbReference>
<sequence length="100" mass="12217">METKYSEAERYYQAQEKVKEIRKFYEHLAVYVLCNPIVIIVNFMTSPGYLYFWYSLLGWGVAIILHGLKAFDRFPFLNKEWEKRKIDEILEKENNKQKWE</sequence>
<feature type="domain" description="2TM" evidence="2">
    <location>
        <begin position="13"/>
        <end position="90"/>
    </location>
</feature>
<feature type="transmembrane region" description="Helical" evidence="1">
    <location>
        <begin position="51"/>
        <end position="71"/>
    </location>
</feature>
<evidence type="ECO:0000259" key="2">
    <source>
        <dbReference type="Pfam" id="PF13239"/>
    </source>
</evidence>